<feature type="non-terminal residue" evidence="1">
    <location>
        <position position="59"/>
    </location>
</feature>
<evidence type="ECO:0000313" key="1">
    <source>
        <dbReference type="EMBL" id="KAJ1369328.1"/>
    </source>
</evidence>
<keyword evidence="2" id="KW-1185">Reference proteome</keyword>
<dbReference type="AlphaFoldDB" id="A0AAD5R467"/>
<dbReference type="EMBL" id="JAHQIW010006499">
    <property type="protein sequence ID" value="KAJ1369328.1"/>
    <property type="molecule type" value="Genomic_DNA"/>
</dbReference>
<comment type="caution">
    <text evidence="1">The sequence shown here is derived from an EMBL/GenBank/DDBJ whole genome shotgun (WGS) entry which is preliminary data.</text>
</comment>
<accession>A0AAD5R467</accession>
<sequence length="59" mass="7305">MPDYEWITRANKRLEKLDQEKGAKMETVFLDSYLRHVSSTRIHFFEGEEHRRWLWEPPN</sequence>
<organism evidence="1 2">
    <name type="scientific">Parelaphostrongylus tenuis</name>
    <name type="common">Meningeal worm</name>
    <dbReference type="NCBI Taxonomy" id="148309"/>
    <lineage>
        <taxon>Eukaryota</taxon>
        <taxon>Metazoa</taxon>
        <taxon>Ecdysozoa</taxon>
        <taxon>Nematoda</taxon>
        <taxon>Chromadorea</taxon>
        <taxon>Rhabditida</taxon>
        <taxon>Rhabditina</taxon>
        <taxon>Rhabditomorpha</taxon>
        <taxon>Strongyloidea</taxon>
        <taxon>Metastrongylidae</taxon>
        <taxon>Parelaphostrongylus</taxon>
    </lineage>
</organism>
<protein>
    <submittedName>
        <fullName evidence="1">Uncharacterized protein</fullName>
    </submittedName>
</protein>
<evidence type="ECO:0000313" key="2">
    <source>
        <dbReference type="Proteomes" id="UP001196413"/>
    </source>
</evidence>
<reference evidence="1" key="1">
    <citation type="submission" date="2021-06" db="EMBL/GenBank/DDBJ databases">
        <title>Parelaphostrongylus tenuis whole genome reference sequence.</title>
        <authorList>
            <person name="Garwood T.J."/>
            <person name="Larsen P.A."/>
            <person name="Fountain-Jones N.M."/>
            <person name="Garbe J.R."/>
            <person name="Macchietto M.G."/>
            <person name="Kania S.A."/>
            <person name="Gerhold R.W."/>
            <person name="Richards J.E."/>
            <person name="Wolf T.M."/>
        </authorList>
    </citation>
    <scope>NUCLEOTIDE SEQUENCE</scope>
    <source>
        <strain evidence="1">MNPRO001-30</strain>
        <tissue evidence="1">Meninges</tissue>
    </source>
</reference>
<name>A0AAD5R467_PARTN</name>
<proteinExistence type="predicted"/>
<gene>
    <name evidence="1" type="ORF">KIN20_030757</name>
</gene>
<dbReference type="Proteomes" id="UP001196413">
    <property type="component" value="Unassembled WGS sequence"/>
</dbReference>